<protein>
    <submittedName>
        <fullName evidence="1">Uncharacterized protein</fullName>
    </submittedName>
</protein>
<reference evidence="1 2" key="1">
    <citation type="journal article" date="2020" name="Int. J. Syst. Evol. Microbiol.">
        <title>Reclassification of Streptomyces castelarensis and Streptomyces sporoclivatus as later heterotypic synonyms of Streptomyces antimycoticus.</title>
        <authorList>
            <person name="Komaki H."/>
            <person name="Tamura T."/>
        </authorList>
    </citation>
    <scope>NUCLEOTIDE SEQUENCE [LARGE SCALE GENOMIC DNA]</scope>
    <source>
        <strain evidence="1 2">NBRC 100767</strain>
    </source>
</reference>
<proteinExistence type="predicted"/>
<sequence>MEQLPHRPFGTGVHIGLPTHPGRDAGAGGVGYTHGPSVLLPDTPSVLDRGVAPRLAQGSRRGRSFGHETRGAGVHRRWPAFRWGASGEEIDRHVEQIHAIPTPVTAQEARALADCFGSDDCHGVVWSLLHLIETGPNPVLATKPAPDANEWQHLLWTRAANAGLVRDE</sequence>
<evidence type="ECO:0000313" key="2">
    <source>
        <dbReference type="Proteomes" id="UP000463951"/>
    </source>
</evidence>
<accession>A0A499UQ93</accession>
<organism evidence="1 2">
    <name type="scientific">Streptomyces antimycoticus</name>
    <dbReference type="NCBI Taxonomy" id="68175"/>
    <lineage>
        <taxon>Bacteria</taxon>
        <taxon>Bacillati</taxon>
        <taxon>Actinomycetota</taxon>
        <taxon>Actinomycetes</taxon>
        <taxon>Kitasatosporales</taxon>
        <taxon>Streptomycetaceae</taxon>
        <taxon>Streptomyces</taxon>
        <taxon>Streptomyces violaceusniger group</taxon>
    </lineage>
</organism>
<dbReference type="Proteomes" id="UP000463951">
    <property type="component" value="Chromosome"/>
</dbReference>
<dbReference type="EMBL" id="AP019620">
    <property type="protein sequence ID" value="BBJ42088.1"/>
    <property type="molecule type" value="Genomic_DNA"/>
</dbReference>
<gene>
    <name evidence="1" type="ORF">SSPO_048060</name>
</gene>
<dbReference type="AlphaFoldDB" id="A0A499UQ93"/>
<evidence type="ECO:0000313" key="1">
    <source>
        <dbReference type="EMBL" id="BBJ42088.1"/>
    </source>
</evidence>
<name>A0A499UQ93_9ACTN</name>